<dbReference type="Gene3D" id="3.40.50.410">
    <property type="entry name" value="von Willebrand factor, type A domain"/>
    <property type="match status" value="1"/>
</dbReference>
<organism evidence="1 2">
    <name type="scientific">Corynebacterium pelargi</name>
    <dbReference type="NCBI Taxonomy" id="1471400"/>
    <lineage>
        <taxon>Bacteria</taxon>
        <taxon>Bacillati</taxon>
        <taxon>Actinomycetota</taxon>
        <taxon>Actinomycetes</taxon>
        <taxon>Mycobacteriales</taxon>
        <taxon>Corynebacteriaceae</taxon>
        <taxon>Corynebacterium</taxon>
    </lineage>
</organism>
<evidence type="ECO:0000313" key="2">
    <source>
        <dbReference type="Proteomes" id="UP000288929"/>
    </source>
</evidence>
<name>A0A410W8Z4_9CORY</name>
<keyword evidence="2" id="KW-1185">Reference proteome</keyword>
<dbReference type="InterPro" id="IPR002035">
    <property type="entry name" value="VWF_A"/>
</dbReference>
<dbReference type="Proteomes" id="UP000288929">
    <property type="component" value="Chromosome"/>
</dbReference>
<evidence type="ECO:0000313" key="1">
    <source>
        <dbReference type="EMBL" id="QAU52420.1"/>
    </source>
</evidence>
<dbReference type="EMBL" id="CP035299">
    <property type="protein sequence ID" value="QAU52420.1"/>
    <property type="molecule type" value="Genomic_DNA"/>
</dbReference>
<protein>
    <submittedName>
        <fullName evidence="1">Uncharacterized protein</fullName>
    </submittedName>
</protein>
<dbReference type="OrthoDB" id="4427980at2"/>
<accession>A0A410W8Z4</accession>
<gene>
    <name evidence="1" type="ORF">CPELA_05745</name>
</gene>
<dbReference type="PROSITE" id="PS50234">
    <property type="entry name" value="VWFA"/>
    <property type="match status" value="1"/>
</dbReference>
<dbReference type="RefSeq" id="WP_128889874.1">
    <property type="nucleotide sequence ID" value="NZ_BMCX01000001.1"/>
</dbReference>
<dbReference type="SUPFAM" id="SSF53300">
    <property type="entry name" value="vWA-like"/>
    <property type="match status" value="1"/>
</dbReference>
<dbReference type="InterPro" id="IPR036465">
    <property type="entry name" value="vWFA_dom_sf"/>
</dbReference>
<sequence>MGQHSSGKPNYRLSQGLVITLLAVVLVIAAVLLWSNQRIRSDEEHRAQACIEGELVVPIATHGMIDAEWLIKRFADANPQTQDFCLEPQLVDDPAQAALLLSAETDLTIKDVLARSDRQAASNQWPIVATLAVGVADRNGQPWNPEMELRYPTSPDAVASALLAAQKFQDYDSIYAAIEQDRGLDIEQASTQDLPYATSQGFAADGWQFMQADGVEMPVRGVVLNANDQVSEDAQRGADAIVQEFQQDKAKELDPTVVEVLNAFGSPLQTTQRSQDTLFLLDTSEASGPWAEQAREAIADAVAALGTDHDAALLNYSSPLNPGVVQGWRPNVLFDDELSISQAVRALGIGGVPQTHEALLAALNIAQEHATPTTVVLLSTGSVDDADVRTALADAAQRDIHVHLIELGDQSDAALAQAIEEHGGSVTRVTDPAELDTAVHRAVGLS</sequence>
<dbReference type="AlphaFoldDB" id="A0A410W8Z4"/>
<dbReference type="KEGG" id="cpeg:CPELA_05745"/>
<proteinExistence type="predicted"/>
<dbReference type="Pfam" id="PF00092">
    <property type="entry name" value="VWA"/>
    <property type="match status" value="1"/>
</dbReference>
<reference evidence="1 2" key="1">
    <citation type="submission" date="2019-01" db="EMBL/GenBank/DDBJ databases">
        <authorList>
            <person name="Ruckert C."/>
            <person name="Busche T."/>
            <person name="Kalinowski J."/>
        </authorList>
    </citation>
    <scope>NUCLEOTIDE SEQUENCE [LARGE SCALE GENOMIC DNA]</scope>
    <source>
        <strain evidence="1 2">136/3</strain>
    </source>
</reference>